<dbReference type="Gene3D" id="2.40.70.10">
    <property type="entry name" value="Acid Proteases"/>
    <property type="match status" value="1"/>
</dbReference>
<dbReference type="Proteomes" id="UP000187283">
    <property type="component" value="Unassembled WGS sequence"/>
</dbReference>
<dbReference type="CDD" id="cd00303">
    <property type="entry name" value="retropepsin_like"/>
    <property type="match status" value="1"/>
</dbReference>
<dbReference type="EMBL" id="LSSN01001761">
    <property type="protein sequence ID" value="OMJ18393.1"/>
    <property type="molecule type" value="Genomic_DNA"/>
</dbReference>
<proteinExistence type="predicted"/>
<accession>A0A1R1XUQ5</accession>
<organism evidence="2 3">
    <name type="scientific">Smittium culicis</name>
    <dbReference type="NCBI Taxonomy" id="133412"/>
    <lineage>
        <taxon>Eukaryota</taxon>
        <taxon>Fungi</taxon>
        <taxon>Fungi incertae sedis</taxon>
        <taxon>Zoopagomycota</taxon>
        <taxon>Kickxellomycotina</taxon>
        <taxon>Harpellomycetes</taxon>
        <taxon>Harpellales</taxon>
        <taxon>Legeriomycetaceae</taxon>
        <taxon>Smittium</taxon>
    </lineage>
</organism>
<evidence type="ECO:0000313" key="3">
    <source>
        <dbReference type="Proteomes" id="UP000187283"/>
    </source>
</evidence>
<feature type="compositionally biased region" description="Basic and acidic residues" evidence="1">
    <location>
        <begin position="29"/>
        <end position="41"/>
    </location>
</feature>
<keyword evidence="3" id="KW-1185">Reference proteome</keyword>
<feature type="compositionally biased region" description="Polar residues" evidence="1">
    <location>
        <begin position="16"/>
        <end position="28"/>
    </location>
</feature>
<gene>
    <name evidence="2" type="ORF">AYI70_g5379</name>
</gene>
<feature type="non-terminal residue" evidence="2">
    <location>
        <position position="1"/>
    </location>
</feature>
<dbReference type="STRING" id="133412.A0A1R1XUQ5"/>
<dbReference type="OrthoDB" id="5536611at2759"/>
<feature type="region of interest" description="Disordered" evidence="1">
    <location>
        <begin position="16"/>
        <end position="63"/>
    </location>
</feature>
<dbReference type="AlphaFoldDB" id="A0A1R1XUQ5"/>
<name>A0A1R1XUQ5_9FUNG</name>
<evidence type="ECO:0000313" key="2">
    <source>
        <dbReference type="EMBL" id="OMJ18393.1"/>
    </source>
</evidence>
<reference evidence="2 3" key="1">
    <citation type="submission" date="2017-01" db="EMBL/GenBank/DDBJ databases">
        <authorList>
            <person name="Mah S.A."/>
            <person name="Swanson W.J."/>
            <person name="Moy G.W."/>
            <person name="Vacquier V.D."/>
        </authorList>
    </citation>
    <scope>NUCLEOTIDE SEQUENCE [LARGE SCALE GENOMIC DNA]</scope>
    <source>
        <strain evidence="2 3">GSMNP</strain>
    </source>
</reference>
<dbReference type="InterPro" id="IPR021109">
    <property type="entry name" value="Peptidase_aspartic_dom_sf"/>
</dbReference>
<dbReference type="Pfam" id="PF08284">
    <property type="entry name" value="RVP_2"/>
    <property type="match status" value="1"/>
</dbReference>
<sequence length="835" mass="94498">FIYYNNQNHHLITMTSETSSSTPDATVKQQEKSEASKDRITLRKKASLDQGTPQQDGAQRGGSLTELFSALTVSGKENTVNPIEAGNAILDENSDFSDMEDAEKVIPMPKPGIPEAPYFDGLDVEPFLRSMKSLAIRSGISGAQLASCLPSYCSPQIRNFIRDSYVFRLRNWKHLKEFMIETYKNKEINKFKIKDLDIIVNREWRYSSSFSLINEFKVVARELIKRNLISEDVAVSKISKVLPGSYIKAGLLAQGERSTTNMFISLEEAVKFTQKCFTLLEKGKEYNVSSEVTTTRQFYTSTDRPSDSKLCVYCDKTWHPRAECDLLKRDLESKKVKINSQNNISFFDGTPININYGKGGMEAQVNKEFSSNICTIEEGGFYNDWSEGNESISNFGEELKEADLEVLMAKRKVEVDLKRESKNTKLNSMYDNEIRKDNYNIIEKQELESFQNDKAPKQKNVKLGLPDLIQPKNSDLLEDTMNLTVPITIRQLIKTNPDYRKELLELIKPKRVPMDNQKGKEKEEIKTVSQINELIKSSKLIKTKGKICGYPVVFTFDTGSMLNLVNKDLLDKMREKGIILKSDPASYSLKGIYGNYVSTSREIPDCPIEIKSSHTKAHLVVTESDSFEVLLGMPWIRGVRLSSTIDKNGKADFTINSNVDDSQHTFEINMDDTAEVIKPQFGINNLSLMSEFGINPYDIMSEEQQKKHSLSVYKSVKKKVKPVSTQIPVGYSKSPGIADINDNFGDKIKEQPTDEEMNLLNINKDYLTIAEQQYMKQELIELKGVFSCKPAQMGKKIFLSVDASPIRTGAVLGQEDNEGRYASNKKGTKRCLFDA</sequence>
<evidence type="ECO:0000256" key="1">
    <source>
        <dbReference type="SAM" id="MobiDB-lite"/>
    </source>
</evidence>
<protein>
    <submittedName>
        <fullName evidence="2">Uncharacterized protein</fullName>
    </submittedName>
</protein>
<comment type="caution">
    <text evidence="2">The sequence shown here is derived from an EMBL/GenBank/DDBJ whole genome shotgun (WGS) entry which is preliminary data.</text>
</comment>
<dbReference type="SUPFAM" id="SSF50630">
    <property type="entry name" value="Acid proteases"/>
    <property type="match status" value="1"/>
</dbReference>